<gene>
    <name evidence="2" type="ORF">GCM10025759_15600</name>
</gene>
<feature type="domain" description="MOSC" evidence="1">
    <location>
        <begin position="32"/>
        <end position="169"/>
    </location>
</feature>
<keyword evidence="3" id="KW-1185">Reference proteome</keyword>
<dbReference type="Pfam" id="PF03475">
    <property type="entry name" value="YiiM_3-alpha"/>
    <property type="match status" value="1"/>
</dbReference>
<organism evidence="2 3">
    <name type="scientific">Lysobacter panacisoli</name>
    <dbReference type="NCBI Taxonomy" id="1255263"/>
    <lineage>
        <taxon>Bacteria</taxon>
        <taxon>Pseudomonadati</taxon>
        <taxon>Pseudomonadota</taxon>
        <taxon>Gammaproteobacteria</taxon>
        <taxon>Lysobacterales</taxon>
        <taxon>Lysobacteraceae</taxon>
        <taxon>Lysobacter</taxon>
    </lineage>
</organism>
<dbReference type="PANTHER" id="PTHR30212">
    <property type="entry name" value="PROTEIN YIIM"/>
    <property type="match status" value="1"/>
</dbReference>
<dbReference type="InterPro" id="IPR052353">
    <property type="entry name" value="Benzoxazolinone_Detox_Enz"/>
</dbReference>
<dbReference type="EMBL" id="BAABKY010000002">
    <property type="protein sequence ID" value="GAA5073932.1"/>
    <property type="molecule type" value="Genomic_DNA"/>
</dbReference>
<accession>A0ABP9LD81</accession>
<dbReference type="SUPFAM" id="SSF50800">
    <property type="entry name" value="PK beta-barrel domain-like"/>
    <property type="match status" value="1"/>
</dbReference>
<sequence>MKPARSVPLLAVLSGRAVPYTRPGTSSAIAKRPFSGPVRVTVEGLVGDEQGDRRVHGGPDKAVHHYPFDHYTWWRGELDDAVLLNSPGAFGENLSTIGWTEDDICLADVVRIGTALLEVSQGRQPCWKLNDRFGDPRVARRMQHSGRTGWYYRVLEEGDIVAGDTMELVERRHPDWSIRRLSDLLFNRTLDRDWLQDAAQLPLPPSWRKLIEHRLAHAAVESWERRLHGPERIDD</sequence>
<name>A0ABP9LD81_9GAMM</name>
<comment type="caution">
    <text evidence="2">The sequence shown here is derived from an EMBL/GenBank/DDBJ whole genome shotgun (WGS) entry which is preliminary data.</text>
</comment>
<evidence type="ECO:0000313" key="3">
    <source>
        <dbReference type="Proteomes" id="UP001501083"/>
    </source>
</evidence>
<dbReference type="PANTHER" id="PTHR30212:SF2">
    <property type="entry name" value="PROTEIN YIIM"/>
    <property type="match status" value="1"/>
</dbReference>
<dbReference type="Pfam" id="PF03473">
    <property type="entry name" value="MOSC"/>
    <property type="match status" value="1"/>
</dbReference>
<evidence type="ECO:0000259" key="1">
    <source>
        <dbReference type="PROSITE" id="PS51340"/>
    </source>
</evidence>
<reference evidence="3" key="1">
    <citation type="journal article" date="2019" name="Int. J. Syst. Evol. Microbiol.">
        <title>The Global Catalogue of Microorganisms (GCM) 10K type strain sequencing project: providing services to taxonomists for standard genome sequencing and annotation.</title>
        <authorList>
            <consortium name="The Broad Institute Genomics Platform"/>
            <consortium name="The Broad Institute Genome Sequencing Center for Infectious Disease"/>
            <person name="Wu L."/>
            <person name="Ma J."/>
        </authorList>
    </citation>
    <scope>NUCLEOTIDE SEQUENCE [LARGE SCALE GENOMIC DNA]</scope>
    <source>
        <strain evidence="3">JCM 19212</strain>
    </source>
</reference>
<dbReference type="RefSeq" id="WP_158986369.1">
    <property type="nucleotide sequence ID" value="NZ_BAABKY010000002.1"/>
</dbReference>
<dbReference type="InterPro" id="IPR005302">
    <property type="entry name" value="MoCF_Sase_C"/>
</dbReference>
<proteinExistence type="predicted"/>
<dbReference type="InterPro" id="IPR011037">
    <property type="entry name" value="Pyrv_Knase-like_insert_dom_sf"/>
</dbReference>
<dbReference type="PROSITE" id="PS51340">
    <property type="entry name" value="MOSC"/>
    <property type="match status" value="1"/>
</dbReference>
<evidence type="ECO:0000313" key="2">
    <source>
        <dbReference type="EMBL" id="GAA5073932.1"/>
    </source>
</evidence>
<dbReference type="Proteomes" id="UP001501083">
    <property type="component" value="Unassembled WGS sequence"/>
</dbReference>
<protein>
    <submittedName>
        <fullName evidence="2">MOSC domain-containing protein</fullName>
    </submittedName>
</protein>
<dbReference type="Gene3D" id="2.40.33.20">
    <property type="entry name" value="PK beta-barrel domain-like"/>
    <property type="match status" value="1"/>
</dbReference>
<dbReference type="InterPro" id="IPR005163">
    <property type="entry name" value="Tri_helical_YiiM-like"/>
</dbReference>